<reference evidence="3" key="1">
    <citation type="submission" date="2022-10" db="EMBL/GenBank/DDBJ databases">
        <title>The complete genomes of actinobacterial strains from the NBC collection.</title>
        <authorList>
            <person name="Joergensen T.S."/>
            <person name="Alvarez Arevalo M."/>
            <person name="Sterndorff E.B."/>
            <person name="Faurdal D."/>
            <person name="Vuksanovic O."/>
            <person name="Mourched A.-S."/>
            <person name="Charusanti P."/>
            <person name="Shaw S."/>
            <person name="Blin K."/>
            <person name="Weber T."/>
        </authorList>
    </citation>
    <scope>NUCLEOTIDE SEQUENCE</scope>
    <source>
        <strain evidence="3">NBC_00049</strain>
    </source>
</reference>
<evidence type="ECO:0000256" key="2">
    <source>
        <dbReference type="SAM" id="Phobius"/>
    </source>
</evidence>
<keyword evidence="2" id="KW-1133">Transmembrane helix</keyword>
<evidence type="ECO:0000313" key="3">
    <source>
        <dbReference type="EMBL" id="WTU71868.1"/>
    </source>
</evidence>
<dbReference type="AlphaFoldDB" id="A0AAU2JHX9"/>
<dbReference type="EMBL" id="CP108264">
    <property type="protein sequence ID" value="WTU71868.1"/>
    <property type="molecule type" value="Genomic_DNA"/>
</dbReference>
<name>A0AAU2JHX9_9ACTN</name>
<gene>
    <name evidence="3" type="ORF">OG327_00150</name>
</gene>
<keyword evidence="2" id="KW-0472">Membrane</keyword>
<organism evidence="3">
    <name type="scientific">Streptomyces sp. NBC_00049</name>
    <dbReference type="NCBI Taxonomy" id="2903617"/>
    <lineage>
        <taxon>Bacteria</taxon>
        <taxon>Bacillati</taxon>
        <taxon>Actinomycetota</taxon>
        <taxon>Actinomycetes</taxon>
        <taxon>Kitasatosporales</taxon>
        <taxon>Streptomycetaceae</taxon>
        <taxon>Streptomyces</taxon>
    </lineage>
</organism>
<protein>
    <submittedName>
        <fullName evidence="3">Uncharacterized protein</fullName>
    </submittedName>
</protein>
<sequence length="70" mass="7526">MPLRDFVIDIEPLRSSRDFRAIFIARVVSLFGLGMATVALSAQVYGMAWRTSTSSTRTSSSSPTPSVTGA</sequence>
<keyword evidence="2" id="KW-0812">Transmembrane</keyword>
<evidence type="ECO:0000256" key="1">
    <source>
        <dbReference type="SAM" id="MobiDB-lite"/>
    </source>
</evidence>
<feature type="region of interest" description="Disordered" evidence="1">
    <location>
        <begin position="51"/>
        <end position="70"/>
    </location>
</feature>
<feature type="transmembrane region" description="Helical" evidence="2">
    <location>
        <begin position="21"/>
        <end position="45"/>
    </location>
</feature>
<proteinExistence type="predicted"/>
<accession>A0AAU2JHX9</accession>